<dbReference type="InterPro" id="IPR036249">
    <property type="entry name" value="Thioredoxin-like_sf"/>
</dbReference>
<proteinExistence type="predicted"/>
<dbReference type="RefSeq" id="WP_167048369.1">
    <property type="nucleotide sequence ID" value="NZ_JAAOZB010000002.1"/>
</dbReference>
<dbReference type="AlphaFoldDB" id="A0A7W3JMA0"/>
<evidence type="ECO:0000259" key="1">
    <source>
        <dbReference type="Pfam" id="PF00085"/>
    </source>
</evidence>
<dbReference type="SUPFAM" id="SSF52833">
    <property type="entry name" value="Thioredoxin-like"/>
    <property type="match status" value="1"/>
</dbReference>
<gene>
    <name evidence="2" type="ORF">FHX48_000548</name>
</gene>
<protein>
    <submittedName>
        <fullName evidence="2">Thioredoxin-like negative regulator of GroEL</fullName>
    </submittedName>
</protein>
<dbReference type="Gene3D" id="3.40.30.10">
    <property type="entry name" value="Glutaredoxin"/>
    <property type="match status" value="1"/>
</dbReference>
<dbReference type="InterPro" id="IPR013766">
    <property type="entry name" value="Thioredoxin_domain"/>
</dbReference>
<keyword evidence="3" id="KW-1185">Reference proteome</keyword>
<dbReference type="Pfam" id="PF00085">
    <property type="entry name" value="Thioredoxin"/>
    <property type="match status" value="1"/>
</dbReference>
<accession>A0A7W3JMA0</accession>
<feature type="domain" description="Thioredoxin" evidence="1">
    <location>
        <begin position="43"/>
        <end position="127"/>
    </location>
</feature>
<comment type="caution">
    <text evidence="2">The sequence shown here is derived from an EMBL/GenBank/DDBJ whole genome shotgun (WGS) entry which is preliminary data.</text>
</comment>
<evidence type="ECO:0000313" key="2">
    <source>
        <dbReference type="EMBL" id="MBA8815496.1"/>
    </source>
</evidence>
<name>A0A7W3JMA0_9MICO</name>
<organism evidence="2 3">
    <name type="scientific">Microbacterium halimionae</name>
    <dbReference type="NCBI Taxonomy" id="1526413"/>
    <lineage>
        <taxon>Bacteria</taxon>
        <taxon>Bacillati</taxon>
        <taxon>Actinomycetota</taxon>
        <taxon>Actinomycetes</taxon>
        <taxon>Micrococcales</taxon>
        <taxon>Microbacteriaceae</taxon>
        <taxon>Microbacterium</taxon>
    </lineage>
</organism>
<evidence type="ECO:0000313" key="3">
    <source>
        <dbReference type="Proteomes" id="UP000526083"/>
    </source>
</evidence>
<dbReference type="Proteomes" id="UP000526083">
    <property type="component" value="Unassembled WGS sequence"/>
</dbReference>
<sequence length="147" mass="15820">MNPVLAASLLAALVLVAASVGIITRHRSSRKRRVIVADITPAEVDLTVLGEVATVVQLSTEFCSRCPGVRRALTKTFEGYGDVVYTDVDLTHRPQLASQLRVLQTPTVLVVDAHGRVAARYAGTVSPTLIGQEVDALRRSEDVAFAR</sequence>
<dbReference type="EMBL" id="JACGWY010000001">
    <property type="protein sequence ID" value="MBA8815496.1"/>
    <property type="molecule type" value="Genomic_DNA"/>
</dbReference>
<reference evidence="2 3" key="1">
    <citation type="submission" date="2020-07" db="EMBL/GenBank/DDBJ databases">
        <title>Sequencing the genomes of 1000 actinobacteria strains.</title>
        <authorList>
            <person name="Klenk H.-P."/>
        </authorList>
    </citation>
    <scope>NUCLEOTIDE SEQUENCE [LARGE SCALE GENOMIC DNA]</scope>
    <source>
        <strain evidence="2 3">DSM 27576</strain>
    </source>
</reference>
<dbReference type="CDD" id="cd02947">
    <property type="entry name" value="TRX_family"/>
    <property type="match status" value="1"/>
</dbReference>